<feature type="compositionally biased region" description="Polar residues" evidence="1">
    <location>
        <begin position="79"/>
        <end position="88"/>
    </location>
</feature>
<reference evidence="3 4" key="1">
    <citation type="submission" date="2017-05" db="EMBL/GenBank/DDBJ databases">
        <title>Biotechnological potential of actinobacteria isolated from South African environments.</title>
        <authorList>
            <person name="Le Roes-Hill M."/>
            <person name="Prins A."/>
            <person name="Durrell K.A."/>
        </authorList>
    </citation>
    <scope>NUCLEOTIDE SEQUENCE [LARGE SCALE GENOMIC DNA]</scope>
    <source>
        <strain evidence="3">BS2</strain>
    </source>
</reference>
<dbReference type="STRING" id="417102.CA982_20670"/>
<dbReference type="AlphaFoldDB" id="A0A243Q5G1"/>
<evidence type="ECO:0000256" key="2">
    <source>
        <dbReference type="SAM" id="SignalP"/>
    </source>
</evidence>
<proteinExistence type="predicted"/>
<feature type="compositionally biased region" description="Low complexity" evidence="1">
    <location>
        <begin position="95"/>
        <end position="106"/>
    </location>
</feature>
<accession>A0A243Q5G1</accession>
<feature type="region of interest" description="Disordered" evidence="1">
    <location>
        <begin position="54"/>
        <end position="106"/>
    </location>
</feature>
<protein>
    <recommendedName>
        <fullName evidence="5">Bacterial EndoU nuclease domain-containing protein</fullName>
    </recommendedName>
</protein>
<feature type="signal peptide" evidence="2">
    <location>
        <begin position="1"/>
        <end position="19"/>
    </location>
</feature>
<dbReference type="Proteomes" id="UP000194632">
    <property type="component" value="Unassembled WGS sequence"/>
</dbReference>
<gene>
    <name evidence="3" type="ORF">CA982_20670</name>
</gene>
<sequence length="300" mass="32168">MAGLAVTVVTLLATLCALASLAVGQGVAYAETPAERCERETNAYNNAWKQGWAASNPGKSPNDAPPPPVPYVCRDPQATPENTPTTPSVVAPSLPGATTPTTPGTGPNMTAHAPTDIPPPGRTPIVPVPETRTVQPPVSNTAVPTAPTASLGDAVESLRRNADNSGLPPYRACGSSAERKTIGEYDVAGDRRAFMVCGNREYGFEHIKGRHMDDWANKAMITGDKWMDLMDYTIEATLRHPEATSQRDGKTCYARKIWMYDKRNGEVTGKFFWSHVIVKDSNGDIITAYPTGSGDHRCTS</sequence>
<feature type="chain" id="PRO_5039355736" description="Bacterial EndoU nuclease domain-containing protein" evidence="2">
    <location>
        <begin position="20"/>
        <end position="300"/>
    </location>
</feature>
<dbReference type="EMBL" id="NGFO01000029">
    <property type="protein sequence ID" value="OUC76662.1"/>
    <property type="molecule type" value="Genomic_DNA"/>
</dbReference>
<name>A0A243Q5G1_9ACTN</name>
<evidence type="ECO:0008006" key="5">
    <source>
        <dbReference type="Google" id="ProtNLM"/>
    </source>
</evidence>
<organism evidence="3 4">
    <name type="scientific">Gordonia lacunae</name>
    <dbReference type="NCBI Taxonomy" id="417102"/>
    <lineage>
        <taxon>Bacteria</taxon>
        <taxon>Bacillati</taxon>
        <taxon>Actinomycetota</taxon>
        <taxon>Actinomycetes</taxon>
        <taxon>Mycobacteriales</taxon>
        <taxon>Gordoniaceae</taxon>
        <taxon>Gordonia</taxon>
    </lineage>
</organism>
<evidence type="ECO:0000256" key="1">
    <source>
        <dbReference type="SAM" id="MobiDB-lite"/>
    </source>
</evidence>
<keyword evidence="4" id="KW-1185">Reference proteome</keyword>
<keyword evidence="2" id="KW-0732">Signal</keyword>
<evidence type="ECO:0000313" key="4">
    <source>
        <dbReference type="Proteomes" id="UP000194632"/>
    </source>
</evidence>
<comment type="caution">
    <text evidence="3">The sequence shown here is derived from an EMBL/GenBank/DDBJ whole genome shotgun (WGS) entry which is preliminary data.</text>
</comment>
<evidence type="ECO:0000313" key="3">
    <source>
        <dbReference type="EMBL" id="OUC76662.1"/>
    </source>
</evidence>